<dbReference type="Pfam" id="PF01832">
    <property type="entry name" value="Glucosaminidase"/>
    <property type="match status" value="1"/>
</dbReference>
<dbReference type="Gene3D" id="1.10.530.10">
    <property type="match status" value="1"/>
</dbReference>
<protein>
    <submittedName>
        <fullName evidence="3">BAX protein</fullName>
    </submittedName>
</protein>
<feature type="domain" description="Mannosyl-glycoprotein endo-beta-N-acetylglucosamidase-like" evidence="2">
    <location>
        <begin position="153"/>
        <end position="292"/>
    </location>
</feature>
<keyword evidence="1" id="KW-0472">Membrane</keyword>
<dbReference type="AlphaFoldDB" id="A0A6S6U4V0"/>
<sequence>MLLTQRETMLNLNKIIYILLMLLILEVSLFALYRAFEQFSTKKTVTSPVPKANILAEPVYPHEDFFISLEEEERVKSLEEVLIHITPKSELDIVSIENQLVKPILYTKSINLSDLSIQHKKKMFINMIVPSILVAKHRISEERKKVAKLLKSKKLSPKEHLWLTKKRHIFKASTIDELYDKMELHPTSIVVAQAIIESGWGTSRFFEKANNVFGIWSFNKHEKRIEASETRGSKRIFLKKYTSVEQSVSDYFLMLSTKDAYRDFREKRLESQDPFVLVEQLGKYSELGDVYIQNLKNTITKNKLVEYDSYALDI</sequence>
<gene>
    <name evidence="3" type="ORF">HELGO_WM6147</name>
</gene>
<proteinExistence type="predicted"/>
<evidence type="ECO:0000256" key="1">
    <source>
        <dbReference type="SAM" id="Phobius"/>
    </source>
</evidence>
<keyword evidence="1" id="KW-1133">Transmembrane helix</keyword>
<reference evidence="3" key="1">
    <citation type="submission" date="2020-01" db="EMBL/GenBank/DDBJ databases">
        <authorList>
            <person name="Meier V. D."/>
            <person name="Meier V D."/>
        </authorList>
    </citation>
    <scope>NUCLEOTIDE SEQUENCE</scope>
    <source>
        <strain evidence="3">HLG_WM_MAG_05</strain>
    </source>
</reference>
<dbReference type="InterPro" id="IPR053195">
    <property type="entry name" value="Bax-like"/>
</dbReference>
<dbReference type="InterPro" id="IPR002901">
    <property type="entry name" value="MGlyc_endo_b_GlcNAc-like_dom"/>
</dbReference>
<dbReference type="PANTHER" id="PTHR40572:SF1">
    <property type="entry name" value="PROTEIN BAX"/>
    <property type="match status" value="1"/>
</dbReference>
<dbReference type="SMART" id="SM00047">
    <property type="entry name" value="LYZ2"/>
    <property type="match status" value="1"/>
</dbReference>
<dbReference type="GO" id="GO:0004040">
    <property type="term" value="F:amidase activity"/>
    <property type="evidence" value="ECO:0007669"/>
    <property type="project" value="InterPro"/>
</dbReference>
<keyword evidence="1" id="KW-0812">Transmembrane</keyword>
<feature type="transmembrane region" description="Helical" evidence="1">
    <location>
        <begin position="15"/>
        <end position="33"/>
    </location>
</feature>
<accession>A0A6S6U4V0</accession>
<dbReference type="PANTHER" id="PTHR40572">
    <property type="entry name" value="PROTEIN BAX"/>
    <property type="match status" value="1"/>
</dbReference>
<evidence type="ECO:0000313" key="3">
    <source>
        <dbReference type="EMBL" id="CAA6823833.1"/>
    </source>
</evidence>
<organism evidence="3">
    <name type="scientific">uncultured Sulfurovum sp</name>
    <dbReference type="NCBI Taxonomy" id="269237"/>
    <lineage>
        <taxon>Bacteria</taxon>
        <taxon>Pseudomonadati</taxon>
        <taxon>Campylobacterota</taxon>
        <taxon>Epsilonproteobacteria</taxon>
        <taxon>Campylobacterales</taxon>
        <taxon>Sulfurovaceae</taxon>
        <taxon>Sulfurovum</taxon>
        <taxon>environmental samples</taxon>
    </lineage>
</organism>
<evidence type="ECO:0000259" key="2">
    <source>
        <dbReference type="SMART" id="SM00047"/>
    </source>
</evidence>
<dbReference type="EMBL" id="CACVAU010000072">
    <property type="protein sequence ID" value="CAA6823833.1"/>
    <property type="molecule type" value="Genomic_DNA"/>
</dbReference>
<name>A0A6S6U4V0_9BACT</name>